<dbReference type="EMBL" id="JAFMYW010000024">
    <property type="protein sequence ID" value="MBO0953193.1"/>
    <property type="molecule type" value="Genomic_DNA"/>
</dbReference>
<evidence type="ECO:0000313" key="3">
    <source>
        <dbReference type="EMBL" id="MBO0953193.1"/>
    </source>
</evidence>
<dbReference type="Pfam" id="PF03022">
    <property type="entry name" value="MRJP"/>
    <property type="match status" value="1"/>
</dbReference>
<name>A0ABS3JT52_9BACT</name>
<evidence type="ECO:0000256" key="1">
    <source>
        <dbReference type="ARBA" id="ARBA00004613"/>
    </source>
</evidence>
<accession>A0ABS3JT52</accession>
<sequence>MFSCYPLWPGPHRYGVAEILPNNGVKPYPDERWNSWQEGDNGKNKWVCVQAVYIDLENNLWVVDPACPNMEHVYESSFKLVKFNLATDKIEAVYRFDGVLSNKSYINDLRVDTQRQVAYLTNSNEGGIAVINLETGTIRQILHHHPSVKRDPSFTLVVDGKEFYKQGQPVHLQSDGIALTSDGEWLYYKPLTDNKLYRIRTEFLRDEALPDEQREAAVDDLGRFAVTDGMIFDKNGNLYLGDYQHYKLVRLTPAHKMEDVVSDERLIWPDSYSISTDDYLYISCSQINKQPDYNEGKSKQTTPYAIYRMKLPDS</sequence>
<dbReference type="PANTHER" id="PTHR10009">
    <property type="entry name" value="PROTEIN YELLOW-RELATED"/>
    <property type="match status" value="1"/>
</dbReference>
<comment type="subcellular location">
    <subcellularLocation>
        <location evidence="1">Secreted</location>
    </subcellularLocation>
</comment>
<protein>
    <recommendedName>
        <fullName evidence="5">Major royal jelly protein</fullName>
    </recommendedName>
</protein>
<dbReference type="InterPro" id="IPR011042">
    <property type="entry name" value="6-blade_b-propeller_TolB-like"/>
</dbReference>
<proteinExistence type="predicted"/>
<evidence type="ECO:0008006" key="5">
    <source>
        <dbReference type="Google" id="ProtNLM"/>
    </source>
</evidence>
<keyword evidence="2" id="KW-0964">Secreted</keyword>
<dbReference type="SUPFAM" id="SSF63829">
    <property type="entry name" value="Calcium-dependent phosphotriesterase"/>
    <property type="match status" value="1"/>
</dbReference>
<organism evidence="3 4">
    <name type="scientific">Fibrella forsythiae</name>
    <dbReference type="NCBI Taxonomy" id="2817061"/>
    <lineage>
        <taxon>Bacteria</taxon>
        <taxon>Pseudomonadati</taxon>
        <taxon>Bacteroidota</taxon>
        <taxon>Cytophagia</taxon>
        <taxon>Cytophagales</taxon>
        <taxon>Spirosomataceae</taxon>
        <taxon>Fibrella</taxon>
    </lineage>
</organism>
<dbReference type="PANTHER" id="PTHR10009:SF18">
    <property type="entry name" value="PROTEIN YELLOW-LIKE PROTEIN"/>
    <property type="match status" value="1"/>
</dbReference>
<dbReference type="Proteomes" id="UP000664628">
    <property type="component" value="Unassembled WGS sequence"/>
</dbReference>
<dbReference type="Gene3D" id="2.120.10.30">
    <property type="entry name" value="TolB, C-terminal domain"/>
    <property type="match status" value="1"/>
</dbReference>
<dbReference type="InterPro" id="IPR017996">
    <property type="entry name" value="MRJP/yellow-related"/>
</dbReference>
<evidence type="ECO:0000256" key="2">
    <source>
        <dbReference type="ARBA" id="ARBA00022525"/>
    </source>
</evidence>
<evidence type="ECO:0000313" key="4">
    <source>
        <dbReference type="Proteomes" id="UP000664628"/>
    </source>
</evidence>
<comment type="caution">
    <text evidence="3">The sequence shown here is derived from an EMBL/GenBank/DDBJ whole genome shotgun (WGS) entry which is preliminary data.</text>
</comment>
<reference evidence="3 4" key="1">
    <citation type="submission" date="2021-03" db="EMBL/GenBank/DDBJ databases">
        <title>Fibrella sp. HMF5405 genome sequencing and assembly.</title>
        <authorList>
            <person name="Kang H."/>
            <person name="Kim H."/>
            <person name="Bae S."/>
            <person name="Joh K."/>
        </authorList>
    </citation>
    <scope>NUCLEOTIDE SEQUENCE [LARGE SCALE GENOMIC DNA]</scope>
    <source>
        <strain evidence="3 4">HMF5405</strain>
    </source>
</reference>
<gene>
    <name evidence="3" type="ORF">J2I46_31770</name>
</gene>
<keyword evidence="4" id="KW-1185">Reference proteome</keyword>